<dbReference type="AlphaFoldDB" id="A0A0B7NDW0"/>
<evidence type="ECO:0000313" key="2">
    <source>
        <dbReference type="EMBL" id="CEP13525.1"/>
    </source>
</evidence>
<keyword evidence="1" id="KW-0812">Transmembrane</keyword>
<dbReference type="OrthoDB" id="4347at2759"/>
<dbReference type="PANTHER" id="PTHR28110:SF1">
    <property type="entry name" value="TRANSMEMBRANE PROTEIN"/>
    <property type="match status" value="1"/>
</dbReference>
<evidence type="ECO:0000313" key="3">
    <source>
        <dbReference type="Proteomes" id="UP000054107"/>
    </source>
</evidence>
<evidence type="ECO:0000256" key="1">
    <source>
        <dbReference type="SAM" id="Phobius"/>
    </source>
</evidence>
<dbReference type="GO" id="GO:0005737">
    <property type="term" value="C:cytoplasm"/>
    <property type="evidence" value="ECO:0007669"/>
    <property type="project" value="TreeGrafter"/>
</dbReference>
<evidence type="ECO:0008006" key="4">
    <source>
        <dbReference type="Google" id="ProtNLM"/>
    </source>
</evidence>
<gene>
    <name evidence="2" type="primary">PARPA_07609.1 scaffold 28606</name>
</gene>
<reference evidence="2 3" key="1">
    <citation type="submission" date="2014-09" db="EMBL/GenBank/DDBJ databases">
        <authorList>
            <person name="Ellenberger Sabrina"/>
        </authorList>
    </citation>
    <scope>NUCLEOTIDE SEQUENCE [LARGE SCALE GENOMIC DNA]</scope>
    <source>
        <strain evidence="2 3">CBS 412.66</strain>
    </source>
</reference>
<feature type="transmembrane region" description="Helical" evidence="1">
    <location>
        <begin position="39"/>
        <end position="57"/>
    </location>
</feature>
<organism evidence="2 3">
    <name type="scientific">Parasitella parasitica</name>
    <dbReference type="NCBI Taxonomy" id="35722"/>
    <lineage>
        <taxon>Eukaryota</taxon>
        <taxon>Fungi</taxon>
        <taxon>Fungi incertae sedis</taxon>
        <taxon>Mucoromycota</taxon>
        <taxon>Mucoromycotina</taxon>
        <taxon>Mucoromycetes</taxon>
        <taxon>Mucorales</taxon>
        <taxon>Mucorineae</taxon>
        <taxon>Mucoraceae</taxon>
        <taxon>Parasitella</taxon>
    </lineage>
</organism>
<sequence length="331" mass="37847">MNTNNPKRKVILPLHIDTTSFTGGQTQSSLWRKLNKRQLPIFALLTILFFSLFLNIIQHNNQKPSNHPEIFSSHDPLPPVPLTENHHAIIVAGHAIYTGPDDMEQLTNDKYWILEPYQQGGQVNTFIQHIQKGIDILKEDEKSALIFSGGETRPDAGPRSEALSYWSIAQQLLQHDNSMSAQLKSSLSDRMITEEYAKDSHENLLFSICRFSEMTGNYPSQISVVGFEFKRKRFEDIHRYSIGYPVDQFHYIGIDPAEKDPSRAEGEMNNSVRPFEKDLYGCHGTLKQKKMHRNPFRRRHPYGASCPILAPLLNYCPSNNAPYRGPLPWAS</sequence>
<dbReference type="EMBL" id="LN729858">
    <property type="protein sequence ID" value="CEP13525.1"/>
    <property type="molecule type" value="Genomic_DNA"/>
</dbReference>
<keyword evidence="1" id="KW-1133">Transmembrane helix</keyword>
<proteinExistence type="predicted"/>
<keyword evidence="1" id="KW-0472">Membrane</keyword>
<keyword evidence="3" id="KW-1185">Reference proteome</keyword>
<dbReference type="InterPro" id="IPR055323">
    <property type="entry name" value="C57A10.07/YOR238W"/>
</dbReference>
<dbReference type="PANTHER" id="PTHR28110">
    <property type="entry name" value="TRANSMEMBRANE PROTEIN"/>
    <property type="match status" value="1"/>
</dbReference>
<dbReference type="Proteomes" id="UP000054107">
    <property type="component" value="Unassembled WGS sequence"/>
</dbReference>
<name>A0A0B7NDW0_9FUNG</name>
<accession>A0A0B7NDW0</accession>
<dbReference type="STRING" id="35722.A0A0B7NDW0"/>
<protein>
    <recommendedName>
        <fullName evidence="4">DUF218 domain-containing protein</fullName>
    </recommendedName>
</protein>